<keyword evidence="11 16" id="KW-0660">Purine salvage</keyword>
<keyword evidence="13 16" id="KW-0460">Magnesium</keyword>
<evidence type="ECO:0000256" key="10">
    <source>
        <dbReference type="ARBA" id="ARBA00022723"/>
    </source>
</evidence>
<evidence type="ECO:0000256" key="15">
    <source>
        <dbReference type="ARBA" id="ARBA00049402"/>
    </source>
</evidence>
<dbReference type="Proteomes" id="UP000294746">
    <property type="component" value="Unassembled WGS sequence"/>
</dbReference>
<dbReference type="GO" id="GO:0006178">
    <property type="term" value="P:guanine salvage"/>
    <property type="evidence" value="ECO:0007669"/>
    <property type="project" value="TreeGrafter"/>
</dbReference>
<name>A0A4R2RSJ2_9BACL</name>
<dbReference type="GO" id="GO:0046100">
    <property type="term" value="P:hypoxanthine metabolic process"/>
    <property type="evidence" value="ECO:0007669"/>
    <property type="project" value="TreeGrafter"/>
</dbReference>
<sequence length="179" mass="19864">MNQDVKEILISEEKIQSKVKELGKLLSDEYANTLPLCVGILKGAAPFMADLTRAMSIPLEMDFMAVSSYGASTKSSGVVRILKDLDSSVEGRDVLIMEDIIDTGLTLSYLIELLKGRNAKSVKVVTLLNKPARRKVDLVPDYCGYEIPDEFVIGYGLDYGELYRNLPYIGILKEEVYSS</sequence>
<dbReference type="GO" id="GO:0005829">
    <property type="term" value="C:cytosol"/>
    <property type="evidence" value="ECO:0007669"/>
    <property type="project" value="TreeGrafter"/>
</dbReference>
<keyword evidence="19" id="KW-1185">Reference proteome</keyword>
<dbReference type="EC" id="2.4.2.8" evidence="16"/>
<dbReference type="NCBIfam" id="TIGR01203">
    <property type="entry name" value="HGPRTase"/>
    <property type="match status" value="1"/>
</dbReference>
<dbReference type="GO" id="GO:0000287">
    <property type="term" value="F:magnesium ion binding"/>
    <property type="evidence" value="ECO:0007669"/>
    <property type="project" value="TreeGrafter"/>
</dbReference>
<dbReference type="GO" id="GO:0032264">
    <property type="term" value="P:IMP salvage"/>
    <property type="evidence" value="ECO:0007669"/>
    <property type="project" value="UniProtKB-UniPathway"/>
</dbReference>
<dbReference type="RefSeq" id="WP_131849128.1">
    <property type="nucleotide sequence ID" value="NZ_SLXV01000026.1"/>
</dbReference>
<dbReference type="GO" id="GO:0032263">
    <property type="term" value="P:GMP salvage"/>
    <property type="evidence" value="ECO:0007669"/>
    <property type="project" value="TreeGrafter"/>
</dbReference>
<dbReference type="GO" id="GO:0006166">
    <property type="term" value="P:purine ribonucleoside salvage"/>
    <property type="evidence" value="ECO:0007669"/>
    <property type="project" value="UniProtKB-KW"/>
</dbReference>
<dbReference type="CDD" id="cd06223">
    <property type="entry name" value="PRTases_typeI"/>
    <property type="match status" value="1"/>
</dbReference>
<proteinExistence type="inferred from homology"/>
<dbReference type="GO" id="GO:0052657">
    <property type="term" value="F:guanine phosphoribosyltransferase activity"/>
    <property type="evidence" value="ECO:0007669"/>
    <property type="project" value="UniProtKB-ARBA"/>
</dbReference>
<dbReference type="GO" id="GO:0000166">
    <property type="term" value="F:nucleotide binding"/>
    <property type="evidence" value="ECO:0007669"/>
    <property type="project" value="UniProtKB-KW"/>
</dbReference>
<dbReference type="OrthoDB" id="9802824at2"/>
<keyword evidence="9 16" id="KW-0808">Transferase</keyword>
<dbReference type="Pfam" id="PF00156">
    <property type="entry name" value="Pribosyltran"/>
    <property type="match status" value="1"/>
</dbReference>
<dbReference type="UniPathway" id="UPA00591">
    <property type="reaction ID" value="UER00648"/>
</dbReference>
<dbReference type="Gene3D" id="3.40.50.2020">
    <property type="match status" value="1"/>
</dbReference>
<reference evidence="18 19" key="1">
    <citation type="submission" date="2019-03" db="EMBL/GenBank/DDBJ databases">
        <title>Genomic Encyclopedia of Type Strains, Phase IV (KMG-IV): sequencing the most valuable type-strain genomes for metagenomic binning, comparative biology and taxonomic classification.</title>
        <authorList>
            <person name="Goeker M."/>
        </authorList>
    </citation>
    <scope>NUCLEOTIDE SEQUENCE [LARGE SCALE GENOMIC DNA]</scope>
    <source>
        <strain evidence="18 19">DSM 46831</strain>
    </source>
</reference>
<evidence type="ECO:0000256" key="4">
    <source>
        <dbReference type="ARBA" id="ARBA00004669"/>
    </source>
</evidence>
<dbReference type="InterPro" id="IPR050408">
    <property type="entry name" value="HGPRT"/>
</dbReference>
<dbReference type="PANTHER" id="PTHR43340">
    <property type="entry name" value="HYPOXANTHINE-GUANINE PHOSPHORIBOSYLTRANSFERASE"/>
    <property type="match status" value="1"/>
</dbReference>
<comment type="catalytic activity">
    <reaction evidence="15">
        <text>IMP + diphosphate = hypoxanthine + 5-phospho-alpha-D-ribose 1-diphosphate</text>
        <dbReference type="Rhea" id="RHEA:17973"/>
        <dbReference type="ChEBI" id="CHEBI:17368"/>
        <dbReference type="ChEBI" id="CHEBI:33019"/>
        <dbReference type="ChEBI" id="CHEBI:58017"/>
        <dbReference type="ChEBI" id="CHEBI:58053"/>
        <dbReference type="EC" id="2.4.2.8"/>
    </reaction>
    <physiologicalReaction direction="right-to-left" evidence="15">
        <dbReference type="Rhea" id="RHEA:17975"/>
    </physiologicalReaction>
</comment>
<evidence type="ECO:0000256" key="6">
    <source>
        <dbReference type="ARBA" id="ARBA00008391"/>
    </source>
</evidence>
<dbReference type="InterPro" id="IPR005904">
    <property type="entry name" value="Hxn_phspho_trans"/>
</dbReference>
<dbReference type="EMBL" id="SLXV01000026">
    <property type="protein sequence ID" value="TCP66224.1"/>
    <property type="molecule type" value="Genomic_DNA"/>
</dbReference>
<keyword evidence="10 16" id="KW-0479">Metal-binding</keyword>
<evidence type="ECO:0000259" key="17">
    <source>
        <dbReference type="Pfam" id="PF00156"/>
    </source>
</evidence>
<evidence type="ECO:0000256" key="2">
    <source>
        <dbReference type="ARBA" id="ARBA00002049"/>
    </source>
</evidence>
<comment type="function">
    <text evidence="2">Purine salvage pathway enzyme that catalyzes the transfer of the ribosyl-5-phosphate group from 5-phospho-alpha-D-ribose 1-diphosphate (PRPP) to the N9 position of the 6-oxopurines hypoxanthine and guanine to form the corresponding ribonucleotides IMP (inosine 5'-monophosphate) and GMP (guanosine 5'-monophosphate), with the release of PPi.</text>
</comment>
<evidence type="ECO:0000256" key="9">
    <source>
        <dbReference type="ARBA" id="ARBA00022679"/>
    </source>
</evidence>
<dbReference type="AlphaFoldDB" id="A0A4R2RSJ2"/>
<comment type="pathway">
    <text evidence="4 16">Purine metabolism; IMP biosynthesis via salvage pathway; IMP from hypoxanthine: step 1/1.</text>
</comment>
<gene>
    <name evidence="18" type="ORF">EDD57_12613</name>
</gene>
<evidence type="ECO:0000256" key="12">
    <source>
        <dbReference type="ARBA" id="ARBA00022741"/>
    </source>
</evidence>
<evidence type="ECO:0000313" key="18">
    <source>
        <dbReference type="EMBL" id="TCP66224.1"/>
    </source>
</evidence>
<dbReference type="SUPFAM" id="SSF53271">
    <property type="entry name" value="PRTase-like"/>
    <property type="match status" value="1"/>
</dbReference>
<comment type="subcellular location">
    <subcellularLocation>
        <location evidence="3 16">Cytoplasm</location>
    </subcellularLocation>
</comment>
<comment type="similarity">
    <text evidence="6 16">Belongs to the purine/pyrimidine phosphoribosyltransferase family.</text>
</comment>
<evidence type="ECO:0000256" key="1">
    <source>
        <dbReference type="ARBA" id="ARBA00001946"/>
    </source>
</evidence>
<keyword evidence="7 16" id="KW-0963">Cytoplasm</keyword>
<feature type="domain" description="Phosphoribosyltransferase" evidence="17">
    <location>
        <begin position="14"/>
        <end position="159"/>
    </location>
</feature>
<evidence type="ECO:0000256" key="16">
    <source>
        <dbReference type="RuleBase" id="RU364099"/>
    </source>
</evidence>
<comment type="caution">
    <text evidence="18">The sequence shown here is derived from an EMBL/GenBank/DDBJ whole genome shotgun (WGS) entry which is preliminary data.</text>
</comment>
<protein>
    <recommendedName>
        <fullName evidence="16">Hypoxanthine phosphoribosyltransferase</fullName>
        <ecNumber evidence="16">2.4.2.8</ecNumber>
    </recommendedName>
</protein>
<organism evidence="18 19">
    <name type="scientific">Baia soyae</name>
    <dbReference type="NCBI Taxonomy" id="1544746"/>
    <lineage>
        <taxon>Bacteria</taxon>
        <taxon>Bacillati</taxon>
        <taxon>Bacillota</taxon>
        <taxon>Bacilli</taxon>
        <taxon>Bacillales</taxon>
        <taxon>Thermoactinomycetaceae</taxon>
        <taxon>Baia</taxon>
    </lineage>
</organism>
<evidence type="ECO:0000256" key="13">
    <source>
        <dbReference type="ARBA" id="ARBA00022842"/>
    </source>
</evidence>
<keyword evidence="12 16" id="KW-0547">Nucleotide-binding</keyword>
<evidence type="ECO:0000256" key="8">
    <source>
        <dbReference type="ARBA" id="ARBA00022676"/>
    </source>
</evidence>
<evidence type="ECO:0000256" key="14">
    <source>
        <dbReference type="ARBA" id="ARBA00048811"/>
    </source>
</evidence>
<evidence type="ECO:0000256" key="3">
    <source>
        <dbReference type="ARBA" id="ARBA00004496"/>
    </source>
</evidence>
<dbReference type="InterPro" id="IPR000836">
    <property type="entry name" value="PRTase_dom"/>
</dbReference>
<evidence type="ECO:0000313" key="19">
    <source>
        <dbReference type="Proteomes" id="UP000294746"/>
    </source>
</evidence>
<comment type="catalytic activity">
    <reaction evidence="14">
        <text>GMP + diphosphate = guanine + 5-phospho-alpha-D-ribose 1-diphosphate</text>
        <dbReference type="Rhea" id="RHEA:25424"/>
        <dbReference type="ChEBI" id="CHEBI:16235"/>
        <dbReference type="ChEBI" id="CHEBI:33019"/>
        <dbReference type="ChEBI" id="CHEBI:58017"/>
        <dbReference type="ChEBI" id="CHEBI:58115"/>
        <dbReference type="EC" id="2.4.2.8"/>
    </reaction>
    <physiologicalReaction direction="right-to-left" evidence="14">
        <dbReference type="Rhea" id="RHEA:25426"/>
    </physiologicalReaction>
</comment>
<dbReference type="PANTHER" id="PTHR43340:SF1">
    <property type="entry name" value="HYPOXANTHINE PHOSPHORIBOSYLTRANSFERASE"/>
    <property type="match status" value="1"/>
</dbReference>
<evidence type="ECO:0000256" key="11">
    <source>
        <dbReference type="ARBA" id="ARBA00022726"/>
    </source>
</evidence>
<accession>A0A4R2RSJ2</accession>
<dbReference type="InterPro" id="IPR029057">
    <property type="entry name" value="PRTase-like"/>
</dbReference>
<evidence type="ECO:0000256" key="7">
    <source>
        <dbReference type="ARBA" id="ARBA00022490"/>
    </source>
</evidence>
<comment type="cofactor">
    <cofactor evidence="1 16">
        <name>Mg(2+)</name>
        <dbReference type="ChEBI" id="CHEBI:18420"/>
    </cofactor>
</comment>
<comment type="pathway">
    <text evidence="5">Purine metabolism; GMP biosynthesis via salvage pathway; GMP from guanine: step 1/1.</text>
</comment>
<evidence type="ECO:0000256" key="5">
    <source>
        <dbReference type="ARBA" id="ARBA00004676"/>
    </source>
</evidence>
<dbReference type="FunFam" id="3.40.50.2020:FF:000006">
    <property type="entry name" value="Hypoxanthine phosphoribosyltransferase"/>
    <property type="match status" value="1"/>
</dbReference>
<dbReference type="GO" id="GO:0004422">
    <property type="term" value="F:hypoxanthine phosphoribosyltransferase activity"/>
    <property type="evidence" value="ECO:0007669"/>
    <property type="project" value="InterPro"/>
</dbReference>
<keyword evidence="8 16" id="KW-0328">Glycosyltransferase</keyword>